<dbReference type="HOGENOM" id="CLU_3107327_0_0_1"/>
<evidence type="ECO:0000313" key="2">
    <source>
        <dbReference type="Proteomes" id="UP000054018"/>
    </source>
</evidence>
<accession>A0A0C9YU60</accession>
<keyword evidence="2" id="KW-1185">Reference proteome</keyword>
<organism evidence="1 2">
    <name type="scientific">Pisolithus microcarpus 441</name>
    <dbReference type="NCBI Taxonomy" id="765257"/>
    <lineage>
        <taxon>Eukaryota</taxon>
        <taxon>Fungi</taxon>
        <taxon>Dikarya</taxon>
        <taxon>Basidiomycota</taxon>
        <taxon>Agaricomycotina</taxon>
        <taxon>Agaricomycetes</taxon>
        <taxon>Agaricomycetidae</taxon>
        <taxon>Boletales</taxon>
        <taxon>Sclerodermatineae</taxon>
        <taxon>Pisolithaceae</taxon>
        <taxon>Pisolithus</taxon>
    </lineage>
</organism>
<dbReference type="AlphaFoldDB" id="A0A0C9YU60"/>
<dbReference type="Proteomes" id="UP000054018">
    <property type="component" value="Unassembled WGS sequence"/>
</dbReference>
<reference evidence="1 2" key="1">
    <citation type="submission" date="2014-04" db="EMBL/GenBank/DDBJ databases">
        <authorList>
            <consortium name="DOE Joint Genome Institute"/>
            <person name="Kuo A."/>
            <person name="Kohler A."/>
            <person name="Costa M.D."/>
            <person name="Nagy L.G."/>
            <person name="Floudas D."/>
            <person name="Copeland A."/>
            <person name="Barry K.W."/>
            <person name="Cichocki N."/>
            <person name="Veneault-Fourrey C."/>
            <person name="LaButti K."/>
            <person name="Lindquist E.A."/>
            <person name="Lipzen A."/>
            <person name="Lundell T."/>
            <person name="Morin E."/>
            <person name="Murat C."/>
            <person name="Sun H."/>
            <person name="Tunlid A."/>
            <person name="Henrissat B."/>
            <person name="Grigoriev I.V."/>
            <person name="Hibbett D.S."/>
            <person name="Martin F."/>
            <person name="Nordberg H.P."/>
            <person name="Cantor M.N."/>
            <person name="Hua S.X."/>
        </authorList>
    </citation>
    <scope>NUCLEOTIDE SEQUENCE [LARGE SCALE GENOMIC DNA]</scope>
    <source>
        <strain evidence="1 2">441</strain>
    </source>
</reference>
<dbReference type="EMBL" id="KN833692">
    <property type="protein sequence ID" value="KIK28480.1"/>
    <property type="molecule type" value="Genomic_DNA"/>
</dbReference>
<sequence length="51" mass="5802">MASTAILASSYLISTLDDGRFAVFLRVDQCTWFSECMSGHRIEYDLHCRSP</sequence>
<gene>
    <name evidence="1" type="ORF">PISMIDRAFT_673488</name>
</gene>
<protein>
    <submittedName>
        <fullName evidence="1">Uncharacterized protein</fullName>
    </submittedName>
</protein>
<proteinExistence type="predicted"/>
<evidence type="ECO:0000313" key="1">
    <source>
        <dbReference type="EMBL" id="KIK28480.1"/>
    </source>
</evidence>
<name>A0A0C9YU60_9AGAM</name>
<reference evidence="2" key="2">
    <citation type="submission" date="2015-01" db="EMBL/GenBank/DDBJ databases">
        <title>Evolutionary Origins and Diversification of the Mycorrhizal Mutualists.</title>
        <authorList>
            <consortium name="DOE Joint Genome Institute"/>
            <consortium name="Mycorrhizal Genomics Consortium"/>
            <person name="Kohler A."/>
            <person name="Kuo A."/>
            <person name="Nagy L.G."/>
            <person name="Floudas D."/>
            <person name="Copeland A."/>
            <person name="Barry K.W."/>
            <person name="Cichocki N."/>
            <person name="Veneault-Fourrey C."/>
            <person name="LaButti K."/>
            <person name="Lindquist E.A."/>
            <person name="Lipzen A."/>
            <person name="Lundell T."/>
            <person name="Morin E."/>
            <person name="Murat C."/>
            <person name="Riley R."/>
            <person name="Ohm R."/>
            <person name="Sun H."/>
            <person name="Tunlid A."/>
            <person name="Henrissat B."/>
            <person name="Grigoriev I.V."/>
            <person name="Hibbett D.S."/>
            <person name="Martin F."/>
        </authorList>
    </citation>
    <scope>NUCLEOTIDE SEQUENCE [LARGE SCALE GENOMIC DNA]</scope>
    <source>
        <strain evidence="2">441</strain>
    </source>
</reference>